<dbReference type="FunFam" id="1.10.357.50:FF:000006">
    <property type="entry name" value="Exocyst complex component sec6"/>
    <property type="match status" value="1"/>
</dbReference>
<dbReference type="Pfam" id="PF06046">
    <property type="entry name" value="Sec6"/>
    <property type="match status" value="1"/>
</dbReference>
<dbReference type="InParanoid" id="A0A218ZAB3"/>
<dbReference type="Proteomes" id="UP000242519">
    <property type="component" value="Unassembled WGS sequence"/>
</dbReference>
<evidence type="ECO:0000313" key="6">
    <source>
        <dbReference type="Proteomes" id="UP000242519"/>
    </source>
</evidence>
<reference evidence="5 6" key="1">
    <citation type="submission" date="2017-04" db="EMBL/GenBank/DDBJ databases">
        <title>Draft genome sequence of Marssonina coronaria NL1: causal agent of apple blotch.</title>
        <authorList>
            <person name="Cheng Q."/>
        </authorList>
    </citation>
    <scope>NUCLEOTIDE SEQUENCE [LARGE SCALE GENOMIC DNA]</scope>
    <source>
        <strain evidence="5 6">NL1</strain>
    </source>
</reference>
<name>A0A218ZAB3_9HELO</name>
<protein>
    <submittedName>
        <fullName evidence="5">Uncharacterized protein</fullName>
    </submittedName>
</protein>
<dbReference type="GO" id="GO:0000145">
    <property type="term" value="C:exocyst"/>
    <property type="evidence" value="ECO:0007669"/>
    <property type="project" value="InterPro"/>
</dbReference>
<dbReference type="AlphaFoldDB" id="A0A218ZAB3"/>
<dbReference type="GO" id="GO:0006887">
    <property type="term" value="P:exocytosis"/>
    <property type="evidence" value="ECO:0007669"/>
    <property type="project" value="UniProtKB-KW"/>
</dbReference>
<keyword evidence="4" id="KW-0175">Coiled coil</keyword>
<dbReference type="OrthoDB" id="190098at2759"/>
<evidence type="ECO:0000256" key="4">
    <source>
        <dbReference type="SAM" id="Coils"/>
    </source>
</evidence>
<comment type="similarity">
    <text evidence="1">Belongs to the SEC6 family.</text>
</comment>
<comment type="caution">
    <text evidence="5">The sequence shown here is derived from an EMBL/GenBank/DDBJ whole genome shotgun (WGS) entry which is preliminary data.</text>
</comment>
<sequence>MDSSSIKLAELLRHPDDLDKISAMKLEYVRKKGAVDSQLRSGLKEQLEITQSGMNGITDGQRTVQLIKEEMMKIDKLCAEAQNMIRDFPNINLVSQTHRNFSAVERMRVNLDSFNERLDRIEALLREDDADAENMPNLLAVHYELTQLRNIRDDAMEQIQRAEDPSAQSTLEDYFTRLEDTVEWFDEHVGNIALNLISVLINGNNGLVVRLAIIIEAEERSDKRIKALQDALKDHKEMAARFQGITDGAKQVRGYKEKFIQAIQIHAEQEINESKQAFLEDPSRIDKNLKWFFNDLNAVKQGMVPLMPKKWKIFQTYGKLYHKLMHDFLIGMVDDPETDSAHMLSILNWPEKYYQKMAKLGFKQDELEPHVLDDRESELVRDFRQLVIKYLDEWLDRIFKTEQNDFIERSVEGGNLDTDEFGYFRTKNLVDMWRMLREQIDSAGTSQRMDVVEGVIDAMILRLKTRQANWQKMLDDEAAKYYANPDLDLLPALQDWLVATANDQIACIDDNEEAGKFAYLTSFRQKFEPLVSPQYIERADVDISDLRNVYVDFSTHCIAKFAQLVFSVDFRSVMPDFFTPKWYTATAIKQMVVTFDEYISDYKVVLHHSLLDIFIEELADELLVRYLTSVRNKGAKFKRQDPYKDKLFNDVSTAFEFIDNSFLSPDVGDEMKQKWRVTERFLELIDADKSVVPEVFAAFKADYWDLQLSWVEAVLRARDDFDRSMLNAVKARAAQIDVVRGVETIMMKVK</sequence>
<evidence type="ECO:0000313" key="5">
    <source>
        <dbReference type="EMBL" id="OWP04106.1"/>
    </source>
</evidence>
<dbReference type="EMBL" id="MZNU01000133">
    <property type="protein sequence ID" value="OWP04106.1"/>
    <property type="molecule type" value="Genomic_DNA"/>
</dbReference>
<gene>
    <name evidence="5" type="ORF">B2J93_5927</name>
</gene>
<keyword evidence="2" id="KW-0813">Transport</keyword>
<dbReference type="Gene3D" id="1.10.357.50">
    <property type="match status" value="1"/>
</dbReference>
<dbReference type="InterPro" id="IPR042532">
    <property type="entry name" value="EXOC3/Sec6_C"/>
</dbReference>
<feature type="coiled-coil region" evidence="4">
    <location>
        <begin position="104"/>
        <end position="131"/>
    </location>
</feature>
<proteinExistence type="inferred from homology"/>
<dbReference type="FunFam" id="1.10.357.70:FF:000005">
    <property type="entry name" value="Exocyst complex component Sec6"/>
    <property type="match status" value="1"/>
</dbReference>
<organism evidence="5 6">
    <name type="scientific">Diplocarpon coronariae</name>
    <dbReference type="NCBI Taxonomy" id="2795749"/>
    <lineage>
        <taxon>Eukaryota</taxon>
        <taxon>Fungi</taxon>
        <taxon>Dikarya</taxon>
        <taxon>Ascomycota</taxon>
        <taxon>Pezizomycotina</taxon>
        <taxon>Leotiomycetes</taxon>
        <taxon>Helotiales</taxon>
        <taxon>Drepanopezizaceae</taxon>
        <taxon>Diplocarpon</taxon>
    </lineage>
</organism>
<dbReference type="PANTHER" id="PTHR21292">
    <property type="entry name" value="EXOCYST COMPLEX COMPONENT SEC6-RELATED"/>
    <property type="match status" value="1"/>
</dbReference>
<accession>A0A218ZAB3</accession>
<dbReference type="Gene3D" id="1.10.357.70">
    <property type="entry name" value="Exocyst complex component Sec6, C-terminal domain"/>
    <property type="match status" value="1"/>
</dbReference>
<dbReference type="FunCoup" id="A0A218ZAB3">
    <property type="interactions" value="244"/>
</dbReference>
<dbReference type="STRING" id="503106.A0A218ZAB3"/>
<dbReference type="GO" id="GO:0000149">
    <property type="term" value="F:SNARE binding"/>
    <property type="evidence" value="ECO:0007669"/>
    <property type="project" value="TreeGrafter"/>
</dbReference>
<evidence type="ECO:0000256" key="3">
    <source>
        <dbReference type="ARBA" id="ARBA00022483"/>
    </source>
</evidence>
<keyword evidence="6" id="KW-1185">Reference proteome</keyword>
<dbReference type="GO" id="GO:0051601">
    <property type="term" value="P:exocyst localization"/>
    <property type="evidence" value="ECO:0007669"/>
    <property type="project" value="TreeGrafter"/>
</dbReference>
<dbReference type="PANTHER" id="PTHR21292:SF1">
    <property type="entry name" value="EXOCYST COMPLEX COMPONENT 3"/>
    <property type="match status" value="1"/>
</dbReference>
<keyword evidence="3" id="KW-0268">Exocytosis</keyword>
<dbReference type="InterPro" id="IPR010326">
    <property type="entry name" value="EXOC3/Sec6"/>
</dbReference>
<evidence type="ECO:0000256" key="2">
    <source>
        <dbReference type="ARBA" id="ARBA00022448"/>
    </source>
</evidence>
<evidence type="ECO:0000256" key="1">
    <source>
        <dbReference type="ARBA" id="ARBA00009447"/>
    </source>
</evidence>